<dbReference type="InterPro" id="IPR038595">
    <property type="entry name" value="LOR_sf"/>
</dbReference>
<dbReference type="AlphaFoldDB" id="D7LZW0"/>
<dbReference type="InterPro" id="IPR025659">
    <property type="entry name" value="Tubby-like_C"/>
</dbReference>
<protein>
    <recommendedName>
        <fullName evidence="4">Tubby C-terminal domain-containing protein</fullName>
    </recommendedName>
</protein>
<keyword evidence="3" id="KW-1185">Reference proteome</keyword>
<evidence type="ECO:0000313" key="2">
    <source>
        <dbReference type="EMBL" id="EFH49545.1"/>
    </source>
</evidence>
<proteinExistence type="inferred from homology"/>
<comment type="similarity">
    <text evidence="1">Belongs to the LOR family.</text>
</comment>
<organism evidence="3">
    <name type="scientific">Arabidopsis lyrata subsp. lyrata</name>
    <name type="common">Lyre-leaved rock-cress</name>
    <dbReference type="NCBI Taxonomy" id="81972"/>
    <lineage>
        <taxon>Eukaryota</taxon>
        <taxon>Viridiplantae</taxon>
        <taxon>Streptophyta</taxon>
        <taxon>Embryophyta</taxon>
        <taxon>Tracheophyta</taxon>
        <taxon>Spermatophyta</taxon>
        <taxon>Magnoliopsida</taxon>
        <taxon>eudicotyledons</taxon>
        <taxon>Gunneridae</taxon>
        <taxon>Pentapetalae</taxon>
        <taxon>rosids</taxon>
        <taxon>malvids</taxon>
        <taxon>Brassicales</taxon>
        <taxon>Brassicaceae</taxon>
        <taxon>Camelineae</taxon>
        <taxon>Arabidopsis</taxon>
    </lineage>
</organism>
<sequence>MSNPHRHSVTGYHSLTDCLNLCNQKLYMQLTSLNHRWTVHRGEGSDPTELMFTVQRSHPLQWRARLDVFFLSNQVRNFSVVKEKPTFGGYFKAKQDFVVTINPGVDYAFVVSLLVILSETNSIF</sequence>
<dbReference type="PANTHER" id="PTHR31087:SF156">
    <property type="entry name" value="PROTEIN LURP1-LIKE"/>
    <property type="match status" value="1"/>
</dbReference>
<dbReference type="SUPFAM" id="SSF54518">
    <property type="entry name" value="Tubby C-terminal domain-like"/>
    <property type="match status" value="1"/>
</dbReference>
<evidence type="ECO:0008006" key="4">
    <source>
        <dbReference type="Google" id="ProtNLM"/>
    </source>
</evidence>
<reference evidence="3" key="1">
    <citation type="journal article" date="2011" name="Nat. Genet.">
        <title>The Arabidopsis lyrata genome sequence and the basis of rapid genome size change.</title>
        <authorList>
            <person name="Hu T.T."/>
            <person name="Pattyn P."/>
            <person name="Bakker E.G."/>
            <person name="Cao J."/>
            <person name="Cheng J.-F."/>
            <person name="Clark R.M."/>
            <person name="Fahlgren N."/>
            <person name="Fawcett J.A."/>
            <person name="Grimwood J."/>
            <person name="Gundlach H."/>
            <person name="Haberer G."/>
            <person name="Hollister J.D."/>
            <person name="Ossowski S."/>
            <person name="Ottilar R.P."/>
            <person name="Salamov A.A."/>
            <person name="Schneeberger K."/>
            <person name="Spannagl M."/>
            <person name="Wang X."/>
            <person name="Yang L."/>
            <person name="Nasrallah M.E."/>
            <person name="Bergelson J."/>
            <person name="Carrington J.C."/>
            <person name="Gaut B.S."/>
            <person name="Schmutz J."/>
            <person name="Mayer K.F.X."/>
            <person name="Van de Peer Y."/>
            <person name="Grigoriev I.V."/>
            <person name="Nordborg M."/>
            <person name="Weigel D."/>
            <person name="Guo Y.-L."/>
        </authorList>
    </citation>
    <scope>NUCLEOTIDE SEQUENCE [LARGE SCALE GENOMIC DNA]</scope>
    <source>
        <strain evidence="3">cv. MN47</strain>
    </source>
</reference>
<dbReference type="EMBL" id="GL348718">
    <property type="protein sequence ID" value="EFH49545.1"/>
    <property type="molecule type" value="Genomic_DNA"/>
</dbReference>
<dbReference type="Gramene" id="scaffold_600688.1">
    <property type="protein sequence ID" value="scaffold_600688.1"/>
    <property type="gene ID" value="scaffold_600688.1"/>
</dbReference>
<dbReference type="STRING" id="81972.D7LZW0"/>
<gene>
    <name evidence="2" type="ORF">ARALYDRAFT_908631</name>
</gene>
<dbReference type="HOGENOM" id="CLU_2007037_0_0_1"/>
<dbReference type="Gene3D" id="2.40.160.200">
    <property type="entry name" value="LURP1-related"/>
    <property type="match status" value="2"/>
</dbReference>
<evidence type="ECO:0000313" key="3">
    <source>
        <dbReference type="Proteomes" id="UP000008694"/>
    </source>
</evidence>
<name>D7LZW0_ARALL</name>
<evidence type="ECO:0000256" key="1">
    <source>
        <dbReference type="ARBA" id="ARBA00005437"/>
    </source>
</evidence>
<dbReference type="Proteomes" id="UP000008694">
    <property type="component" value="Unassembled WGS sequence"/>
</dbReference>
<dbReference type="Pfam" id="PF04525">
    <property type="entry name" value="LOR"/>
    <property type="match status" value="1"/>
</dbReference>
<dbReference type="InterPro" id="IPR007612">
    <property type="entry name" value="LOR"/>
</dbReference>
<dbReference type="PANTHER" id="PTHR31087">
    <property type="match status" value="1"/>
</dbReference>
<accession>D7LZW0</accession>